<evidence type="ECO:0000313" key="4">
    <source>
        <dbReference type="Proteomes" id="UP000001962"/>
    </source>
</evidence>
<dbReference type="HOGENOM" id="CLU_029347_1_1_6"/>
<name>Q0ACM4_ALKEH</name>
<feature type="region of interest" description="Disordered" evidence="1">
    <location>
        <begin position="189"/>
        <end position="228"/>
    </location>
</feature>
<sequence>MPMVALPHRINREPDLALVLAPLSADRVAGQPVAEDPDYAWLDEELIKVGSLQHGGIDWAGAERRAIRLLSGLGKDLRVLAHLLHCLQREGDATRFELALLLLQRCLGTWWSEAHPAPGDRGSRWRTRLFSTIVRRAAALAEGLEGAAAPTLRRCRHAVDGLRSATQDAGLSPHPLAELDQALVRVTPAPRTAPPADDPGQGEQAPRHQPPAPEKPSAGARIPELRPGNERANREALQRVADHLNDQSPDHPLGYRLRRYALWRSIDTLPPARDGQRTELAPMAADLAARYREAVQGRGDHALWARLEQSLAVSPFWLEGHRLSAEMARQLGHEPCARAIREETAHFIACLPGLVDLRFSDGSPFADEATRCWLAEEAAAGIAQNGAGEPWDRALAEARESLAEDGLAAALERLDRGLAAAGSPRASAYWRLASADLLHHAGLQALAHQQYQAVHSVVRGLALERWEPHLVKRLEAIGPR</sequence>
<dbReference type="OrthoDB" id="1522895at2"/>
<accession>Q0ACM4</accession>
<dbReference type="Proteomes" id="UP000001962">
    <property type="component" value="Chromosome"/>
</dbReference>
<evidence type="ECO:0000256" key="1">
    <source>
        <dbReference type="SAM" id="MobiDB-lite"/>
    </source>
</evidence>
<dbReference type="Pfam" id="PF06812">
    <property type="entry name" value="ImpA_N"/>
    <property type="match status" value="1"/>
</dbReference>
<protein>
    <submittedName>
        <fullName evidence="3">ImpA domain protein</fullName>
    </submittedName>
</protein>
<dbReference type="PANTHER" id="PTHR37024:SF3">
    <property type="entry name" value="TYPE VI SECRETION SYSTEM PROTEIN TSSA"/>
    <property type="match status" value="1"/>
</dbReference>
<feature type="domain" description="ImpA N-terminal" evidence="2">
    <location>
        <begin position="20"/>
        <end position="134"/>
    </location>
</feature>
<dbReference type="KEGG" id="aeh:Mlg_0056"/>
<keyword evidence="4" id="KW-1185">Reference proteome</keyword>
<reference evidence="4" key="1">
    <citation type="submission" date="2006-08" db="EMBL/GenBank/DDBJ databases">
        <title>Complete sequence of Alkalilimnicola ehrilichei MLHE-1.</title>
        <authorList>
            <person name="Copeland A."/>
            <person name="Lucas S."/>
            <person name="Lapidus A."/>
            <person name="Barry K."/>
            <person name="Detter J.C."/>
            <person name="Glavina del Rio T."/>
            <person name="Hammon N."/>
            <person name="Israni S."/>
            <person name="Dalin E."/>
            <person name="Tice H."/>
            <person name="Pitluck S."/>
            <person name="Sims D."/>
            <person name="Brettin T."/>
            <person name="Bruce D."/>
            <person name="Han C."/>
            <person name="Tapia R."/>
            <person name="Gilna P."/>
            <person name="Schmutz J."/>
            <person name="Larimer F."/>
            <person name="Land M."/>
            <person name="Hauser L."/>
            <person name="Kyrpides N."/>
            <person name="Mikhailova N."/>
            <person name="Oremland R.S."/>
            <person name="Hoeft S.E."/>
            <person name="Switzer-Blum J."/>
            <person name="Kulp T."/>
            <person name="King G."/>
            <person name="Tabita R."/>
            <person name="Witte B."/>
            <person name="Santini J.M."/>
            <person name="Basu P."/>
            <person name="Hollibaugh J.T."/>
            <person name="Xie G."/>
            <person name="Stolz J.F."/>
            <person name="Richardson P."/>
        </authorList>
    </citation>
    <scope>NUCLEOTIDE SEQUENCE [LARGE SCALE GENOMIC DNA]</scope>
    <source>
        <strain evidence="4">ATCC BAA-1101 / DSM 17681 / MLHE-1</strain>
    </source>
</reference>
<evidence type="ECO:0000313" key="3">
    <source>
        <dbReference type="EMBL" id="ABI55413.1"/>
    </source>
</evidence>
<dbReference type="PANTHER" id="PTHR37024">
    <property type="entry name" value="TYPE VI SECRETION SYSTEM DUF2094 AND IMPA-RELATED DOMAIN PROTEIN"/>
    <property type="match status" value="1"/>
</dbReference>
<dbReference type="InterPro" id="IPR010657">
    <property type="entry name" value="ImpA_N"/>
</dbReference>
<dbReference type="InterPro" id="IPR017739">
    <property type="entry name" value="T6SS-assoc_VCA0119"/>
</dbReference>
<organism evidence="3 4">
    <name type="scientific">Alkalilimnicola ehrlichii (strain ATCC BAA-1101 / DSM 17681 / MLHE-1)</name>
    <dbReference type="NCBI Taxonomy" id="187272"/>
    <lineage>
        <taxon>Bacteria</taxon>
        <taxon>Pseudomonadati</taxon>
        <taxon>Pseudomonadota</taxon>
        <taxon>Gammaproteobacteria</taxon>
        <taxon>Chromatiales</taxon>
        <taxon>Ectothiorhodospiraceae</taxon>
        <taxon>Alkalilimnicola</taxon>
    </lineage>
</organism>
<gene>
    <name evidence="3" type="ordered locus">Mlg_0056</name>
</gene>
<dbReference type="NCBIfam" id="TIGR03362">
    <property type="entry name" value="VI_chp_7"/>
    <property type="match status" value="1"/>
</dbReference>
<evidence type="ECO:0000259" key="2">
    <source>
        <dbReference type="Pfam" id="PF06812"/>
    </source>
</evidence>
<proteinExistence type="predicted"/>
<dbReference type="EMBL" id="CP000453">
    <property type="protein sequence ID" value="ABI55413.1"/>
    <property type="molecule type" value="Genomic_DNA"/>
</dbReference>
<dbReference type="Pfam" id="PF16989">
    <property type="entry name" value="T6SS_VasJ"/>
    <property type="match status" value="1"/>
</dbReference>
<dbReference type="AlphaFoldDB" id="Q0ACM4"/>
<dbReference type="eggNOG" id="COG3515">
    <property type="taxonomic scope" value="Bacteria"/>
</dbReference>